<proteinExistence type="inferred from homology"/>
<evidence type="ECO:0000256" key="6">
    <source>
        <dbReference type="ARBA" id="ARBA00023136"/>
    </source>
</evidence>
<name>A0A660S7U2_UNCT6</name>
<feature type="transmembrane region" description="Helical" evidence="8">
    <location>
        <begin position="12"/>
        <end position="37"/>
    </location>
</feature>
<dbReference type="Pfam" id="PF02472">
    <property type="entry name" value="ExbD"/>
    <property type="match status" value="1"/>
</dbReference>
<dbReference type="EMBL" id="QNBC01000052">
    <property type="protein sequence ID" value="RKX66200.1"/>
    <property type="molecule type" value="Genomic_DNA"/>
</dbReference>
<evidence type="ECO:0000313" key="9">
    <source>
        <dbReference type="EMBL" id="RKX66200.1"/>
    </source>
</evidence>
<evidence type="ECO:0000256" key="2">
    <source>
        <dbReference type="ARBA" id="ARBA00005811"/>
    </source>
</evidence>
<evidence type="ECO:0000256" key="8">
    <source>
        <dbReference type="SAM" id="Phobius"/>
    </source>
</evidence>
<dbReference type="GO" id="GO:0005886">
    <property type="term" value="C:plasma membrane"/>
    <property type="evidence" value="ECO:0007669"/>
    <property type="project" value="UniProtKB-SubCell"/>
</dbReference>
<keyword evidence="7" id="KW-0653">Protein transport</keyword>
<dbReference type="Gene3D" id="3.30.420.270">
    <property type="match status" value="1"/>
</dbReference>
<evidence type="ECO:0008006" key="11">
    <source>
        <dbReference type="Google" id="ProtNLM"/>
    </source>
</evidence>
<dbReference type="AlphaFoldDB" id="A0A660S7U2"/>
<keyword evidence="5 8" id="KW-1133">Transmembrane helix</keyword>
<comment type="similarity">
    <text evidence="2 7">Belongs to the ExbD/TolR family.</text>
</comment>
<protein>
    <recommendedName>
        <fullName evidence="11">Biopolymer transporter ExbD</fullName>
    </recommendedName>
</protein>
<dbReference type="PANTHER" id="PTHR30558">
    <property type="entry name" value="EXBD MEMBRANE COMPONENT OF PMF-DRIVEN MACROMOLECULE IMPORT SYSTEM"/>
    <property type="match status" value="1"/>
</dbReference>
<dbReference type="Proteomes" id="UP000282321">
    <property type="component" value="Unassembled WGS sequence"/>
</dbReference>
<evidence type="ECO:0000313" key="10">
    <source>
        <dbReference type="Proteomes" id="UP000282321"/>
    </source>
</evidence>
<dbReference type="InterPro" id="IPR003400">
    <property type="entry name" value="ExbD"/>
</dbReference>
<sequence>MPIQSNYSRKPSISPISIADIVLLLLIFFLLTSTYVAQTGVKVKLPRSSTKQVLSEKNVFLTVTLDGELYVNDKQTTVDNIVDDLKKALSMTTERGVVIRADQVMQLGKIVEIMDYAKEAGAIKLLIATKHIPDQGEK</sequence>
<comment type="caution">
    <text evidence="9">The sequence shown here is derived from an EMBL/GenBank/DDBJ whole genome shotgun (WGS) entry which is preliminary data.</text>
</comment>
<keyword evidence="4 7" id="KW-0812">Transmembrane</keyword>
<reference evidence="9 10" key="1">
    <citation type="submission" date="2018-06" db="EMBL/GenBank/DDBJ databases">
        <title>Extensive metabolic versatility and redundancy in microbially diverse, dynamic hydrothermal sediments.</title>
        <authorList>
            <person name="Dombrowski N."/>
            <person name="Teske A."/>
            <person name="Baker B.J."/>
        </authorList>
    </citation>
    <scope>NUCLEOTIDE SEQUENCE [LARGE SCALE GENOMIC DNA]</scope>
    <source>
        <strain evidence="9">B35_G9</strain>
    </source>
</reference>
<keyword evidence="3" id="KW-1003">Cell membrane</keyword>
<gene>
    <name evidence="9" type="ORF">DRP44_04605</name>
</gene>
<evidence type="ECO:0000256" key="1">
    <source>
        <dbReference type="ARBA" id="ARBA00004162"/>
    </source>
</evidence>
<evidence type="ECO:0000256" key="5">
    <source>
        <dbReference type="ARBA" id="ARBA00022989"/>
    </source>
</evidence>
<keyword evidence="6 8" id="KW-0472">Membrane</keyword>
<comment type="subcellular location">
    <subcellularLocation>
        <location evidence="1">Cell membrane</location>
        <topology evidence="1">Single-pass membrane protein</topology>
    </subcellularLocation>
    <subcellularLocation>
        <location evidence="7">Cell membrane</location>
        <topology evidence="7">Single-pass type II membrane protein</topology>
    </subcellularLocation>
</comment>
<evidence type="ECO:0000256" key="7">
    <source>
        <dbReference type="RuleBase" id="RU003879"/>
    </source>
</evidence>
<dbReference type="GO" id="GO:0022857">
    <property type="term" value="F:transmembrane transporter activity"/>
    <property type="evidence" value="ECO:0007669"/>
    <property type="project" value="InterPro"/>
</dbReference>
<dbReference type="GO" id="GO:0015031">
    <property type="term" value="P:protein transport"/>
    <property type="evidence" value="ECO:0007669"/>
    <property type="project" value="UniProtKB-KW"/>
</dbReference>
<evidence type="ECO:0000256" key="4">
    <source>
        <dbReference type="ARBA" id="ARBA00022692"/>
    </source>
</evidence>
<evidence type="ECO:0000256" key="3">
    <source>
        <dbReference type="ARBA" id="ARBA00022475"/>
    </source>
</evidence>
<accession>A0A660S7U2</accession>
<organism evidence="9 10">
    <name type="scientific">candidate division TA06 bacterium</name>
    <dbReference type="NCBI Taxonomy" id="2250710"/>
    <lineage>
        <taxon>Bacteria</taxon>
        <taxon>Bacteria division TA06</taxon>
    </lineage>
</organism>
<keyword evidence="7" id="KW-0813">Transport</keyword>